<keyword evidence="3" id="KW-0210">Decarboxylase</keyword>
<dbReference type="NCBIfam" id="NF011929">
    <property type="entry name" value="PRK15400.1"/>
    <property type="match status" value="1"/>
</dbReference>
<dbReference type="SUPFAM" id="SSF53383">
    <property type="entry name" value="PLP-dependent transferases"/>
    <property type="match status" value="1"/>
</dbReference>
<evidence type="ECO:0000256" key="7">
    <source>
        <dbReference type="ARBA" id="ARBA00066446"/>
    </source>
</evidence>
<dbReference type="Gene3D" id="3.90.100.10">
    <property type="entry name" value="Orn/Lys/Arg decarboxylase, C-terminal domain"/>
    <property type="match status" value="1"/>
</dbReference>
<dbReference type="PIRSF" id="PIRSF009393">
    <property type="entry name" value="Orn_decarb"/>
    <property type="match status" value="1"/>
</dbReference>
<dbReference type="InterPro" id="IPR015422">
    <property type="entry name" value="PyrdxlP-dep_Trfase_small"/>
</dbReference>
<evidence type="ECO:0000313" key="10">
    <source>
        <dbReference type="EMBL" id="PEH70927.1"/>
    </source>
</evidence>
<evidence type="ECO:0000256" key="4">
    <source>
        <dbReference type="ARBA" id="ARBA00022898"/>
    </source>
</evidence>
<evidence type="ECO:0000256" key="1">
    <source>
        <dbReference type="ARBA" id="ARBA00001933"/>
    </source>
</evidence>
<protein>
    <recommendedName>
        <fullName evidence="7">lysine decarboxylase</fullName>
        <ecNumber evidence="7">4.1.1.18</ecNumber>
    </recommendedName>
</protein>
<dbReference type="STRING" id="636.AAW15_14565"/>
<dbReference type="InterPro" id="IPR005308">
    <property type="entry name" value="OKR_de-COase_N"/>
</dbReference>
<comment type="catalytic activity">
    <reaction evidence="6">
        <text>L-lysine + H(+) = cadaverine + CO2</text>
        <dbReference type="Rhea" id="RHEA:22352"/>
        <dbReference type="ChEBI" id="CHEBI:15378"/>
        <dbReference type="ChEBI" id="CHEBI:16526"/>
        <dbReference type="ChEBI" id="CHEBI:32551"/>
        <dbReference type="ChEBI" id="CHEBI:58384"/>
        <dbReference type="EC" id="4.1.1.18"/>
    </reaction>
</comment>
<keyword evidence="5 10" id="KW-0456">Lyase</keyword>
<dbReference type="Gene3D" id="3.40.50.2300">
    <property type="match status" value="1"/>
</dbReference>
<evidence type="ECO:0000256" key="8">
    <source>
        <dbReference type="PIRSR" id="PIRSR009393-1"/>
    </source>
</evidence>
<dbReference type="SUPFAM" id="SSF55904">
    <property type="entry name" value="Ornithine decarboxylase C-terminal domain"/>
    <property type="match status" value="1"/>
</dbReference>
<proteinExistence type="inferred from homology"/>
<dbReference type="PANTHER" id="PTHR45229">
    <property type="entry name" value="CONSTITUTIVE ORNITHINE DECARBOXYLASE"/>
    <property type="match status" value="1"/>
</dbReference>
<dbReference type="Gene3D" id="3.40.640.10">
    <property type="entry name" value="Type I PLP-dependent aspartate aminotransferase-like (Major domain)"/>
    <property type="match status" value="1"/>
</dbReference>
<comment type="similarity">
    <text evidence="2">Belongs to the Orn/Lys/Arg decarboxylase class-I family.</text>
</comment>
<dbReference type="Pfam" id="PF03709">
    <property type="entry name" value="OKR_DC_1_N"/>
    <property type="match status" value="1"/>
</dbReference>
<dbReference type="InterPro" id="IPR036633">
    <property type="entry name" value="Prn/Lys/Arg_de-COase_C_sf"/>
</dbReference>
<feature type="modified residue" description="N6-(pyridoxal phosphate)lysine" evidence="8">
    <location>
        <position position="367"/>
    </location>
</feature>
<evidence type="ECO:0000313" key="11">
    <source>
        <dbReference type="Proteomes" id="UP000219788"/>
    </source>
</evidence>
<dbReference type="RefSeq" id="WP_098142743.1">
    <property type="nucleotide sequence ID" value="NZ_CP078560.1"/>
</dbReference>
<dbReference type="FunFam" id="3.90.100.10:FF:000001">
    <property type="entry name" value="Lysine decarboxylase, inducible"/>
    <property type="match status" value="1"/>
</dbReference>
<evidence type="ECO:0000256" key="5">
    <source>
        <dbReference type="ARBA" id="ARBA00023239"/>
    </source>
</evidence>
<evidence type="ECO:0000256" key="6">
    <source>
        <dbReference type="ARBA" id="ARBA00052461"/>
    </source>
</evidence>
<dbReference type="EMBL" id="PDDV01000013">
    <property type="protein sequence ID" value="PEH70927.1"/>
    <property type="molecule type" value="Genomic_DNA"/>
</dbReference>
<evidence type="ECO:0000256" key="3">
    <source>
        <dbReference type="ARBA" id="ARBA00022793"/>
    </source>
</evidence>
<keyword evidence="4 8" id="KW-0663">Pyridoxal phosphate</keyword>
<dbReference type="FunFam" id="3.90.1150.10:FF:000016">
    <property type="entry name" value="Lysine decarboxylase, inducible"/>
    <property type="match status" value="1"/>
</dbReference>
<dbReference type="Gene3D" id="3.90.1150.10">
    <property type="entry name" value="Aspartate Aminotransferase, domain 1"/>
    <property type="match status" value="1"/>
</dbReference>
<sequence length="716" mass="80873">MNIIAIMNDMSVYFKEEPLRELQLELEKAGFRIAYPHDRNDLLKLIENNARLCGVIFDWDKYNLALCEEISALNKMLPIYAFANTYSTLDVSMSDLRLNVRFFEYTLGSAQDIALKIRQSTDQYIDAIMPPLTKALFKYVHEEKYTFCTPGHMGGTAFEKSPVGTLFYDFYGENTLRSDISISVAELGSLLDHSGPHREAEEYIARTFNADRSYIVTNGTSTANKIVGMYASPAGASILIDRNCHKSLTHLMMMSNVVPLYLRPTRNAYGILGGIPRQEFTREAIEEKVRNTPNASWPVHAVVTNSTYDGLFYNTDYIKQTLDVKSIHFDSAWVPYTNFHPIYQGKAGMSGERVPGKVIYETQSTHKLLAAFSQASMIHVKGIINEETFNEAYMMHTSTSPHYGIVASAEMSAAMMKGNTGKRLIANSIERAIRFRKEIKRLRSESEGWFFDVWQPDNIDDVACWPLNARNDWHGFKNIDDDHMFLDPIKVTLLTPGMKADGTMDSWGIPASIVSKYLDEHGIIVEKTGPYNLLFLFSIGIDKTKALSLLRALTDFKRVYDLNLRVKNVLPSLYQEAPEFYENMRIQELAQGIHTLTSESRLPDLMYSAFDVLPTLVLTPHDAFQEEVRGNIESCPLQQMIGRVSANMILPYPPGVPLIMPGEMITEASKPVLDFLQLLCDIGAHYPGFETDIHGVQCNGKGEYEVVVLKHHGDKA</sequence>
<dbReference type="InterPro" id="IPR008286">
    <property type="entry name" value="Prn/Lys/Arg_de-COase_C"/>
</dbReference>
<dbReference type="GO" id="GO:0030170">
    <property type="term" value="F:pyridoxal phosphate binding"/>
    <property type="evidence" value="ECO:0007669"/>
    <property type="project" value="TreeGrafter"/>
</dbReference>
<dbReference type="GO" id="GO:0005829">
    <property type="term" value="C:cytosol"/>
    <property type="evidence" value="ECO:0007669"/>
    <property type="project" value="TreeGrafter"/>
</dbReference>
<dbReference type="InterPro" id="IPR000310">
    <property type="entry name" value="Orn/Lys/Arg_deCO2ase_major_dom"/>
</dbReference>
<dbReference type="PROSITE" id="PS00703">
    <property type="entry name" value="OKR_DC_1"/>
    <property type="match status" value="1"/>
</dbReference>
<feature type="domain" description="Orn/Lys/Arg decarboxylases family 1 pyridoxal-P attachment site" evidence="9">
    <location>
        <begin position="362"/>
        <end position="376"/>
    </location>
</feature>
<dbReference type="FunFam" id="3.40.640.10:FF:000008">
    <property type="entry name" value="Lysine decarboxylase, inducible"/>
    <property type="match status" value="1"/>
</dbReference>
<dbReference type="CDD" id="cd00615">
    <property type="entry name" value="Orn_deC_like"/>
    <property type="match status" value="1"/>
</dbReference>
<evidence type="ECO:0000256" key="2">
    <source>
        <dbReference type="ARBA" id="ARBA00010671"/>
    </source>
</evidence>
<name>A0A2A7TY04_EDWTA</name>
<dbReference type="OrthoDB" id="9761189at2"/>
<dbReference type="NCBIfam" id="NF011928">
    <property type="entry name" value="PRK15399.1"/>
    <property type="match status" value="1"/>
</dbReference>
<dbReference type="Pfam" id="PF01276">
    <property type="entry name" value="OKR_DC_1"/>
    <property type="match status" value="1"/>
</dbReference>
<accession>A0A2A7TY04</accession>
<organism evidence="10 11">
    <name type="scientific">Edwardsiella tarda</name>
    <dbReference type="NCBI Taxonomy" id="636"/>
    <lineage>
        <taxon>Bacteria</taxon>
        <taxon>Pseudomonadati</taxon>
        <taxon>Pseudomonadota</taxon>
        <taxon>Gammaproteobacteria</taxon>
        <taxon>Enterobacterales</taxon>
        <taxon>Hafniaceae</taxon>
        <taxon>Edwardsiella</taxon>
    </lineage>
</organism>
<reference evidence="11" key="1">
    <citation type="submission" date="2017-09" db="EMBL/GenBank/DDBJ databases">
        <title>FDA dAtabase for Regulatory Grade micrObial Sequences (FDA-ARGOS): Supporting development and validation of Infectious Disease Dx tests.</title>
        <authorList>
            <person name="Goldberg B."/>
            <person name="Campos J."/>
            <person name="Tallon L."/>
            <person name="Sadzewicz L."/>
            <person name="Ott S."/>
            <person name="Zhao X."/>
            <person name="Nagaraj S."/>
            <person name="Vavikolanu K."/>
            <person name="Aluvathingal J."/>
            <person name="Nadendla S."/>
            <person name="Geyer C."/>
            <person name="Sichtig H."/>
        </authorList>
    </citation>
    <scope>NUCLEOTIDE SEQUENCE [LARGE SCALE GENOMIC DNA]</scope>
    <source>
        <strain evidence="11">FDAARGOS_370</strain>
    </source>
</reference>
<dbReference type="InterPro" id="IPR015424">
    <property type="entry name" value="PyrdxlP-dep_Trfase"/>
</dbReference>
<dbReference type="Proteomes" id="UP000219788">
    <property type="component" value="Unassembled WGS sequence"/>
</dbReference>
<dbReference type="Pfam" id="PF03711">
    <property type="entry name" value="OKR_DC_1_C"/>
    <property type="match status" value="1"/>
</dbReference>
<comment type="caution">
    <text evidence="10">The sequence shown here is derived from an EMBL/GenBank/DDBJ whole genome shotgun (WGS) entry which is preliminary data.</text>
</comment>
<dbReference type="PANTHER" id="PTHR45229:SF3">
    <property type="entry name" value="BIODEGRADATIVE ARGININE DECARBOXYLASE"/>
    <property type="match status" value="1"/>
</dbReference>
<dbReference type="EC" id="4.1.1.18" evidence="7"/>
<comment type="cofactor">
    <cofactor evidence="1">
        <name>pyridoxal 5'-phosphate</name>
        <dbReference type="ChEBI" id="CHEBI:597326"/>
    </cofactor>
</comment>
<dbReference type="GO" id="GO:0006527">
    <property type="term" value="P:L-arginine catabolic process"/>
    <property type="evidence" value="ECO:0007669"/>
    <property type="project" value="TreeGrafter"/>
</dbReference>
<gene>
    <name evidence="10" type="ORF">CRM76_02615</name>
</gene>
<dbReference type="InterPro" id="IPR015421">
    <property type="entry name" value="PyrdxlP-dep_Trfase_major"/>
</dbReference>
<dbReference type="AlphaFoldDB" id="A0A2A7TY04"/>
<dbReference type="GO" id="GO:0008792">
    <property type="term" value="F:arginine decarboxylase activity"/>
    <property type="evidence" value="ECO:0007669"/>
    <property type="project" value="TreeGrafter"/>
</dbReference>
<dbReference type="GO" id="GO:0008923">
    <property type="term" value="F:lysine decarboxylase activity"/>
    <property type="evidence" value="ECO:0007669"/>
    <property type="project" value="UniProtKB-EC"/>
</dbReference>
<evidence type="ECO:0000259" key="9">
    <source>
        <dbReference type="PROSITE" id="PS00703"/>
    </source>
</evidence>
<dbReference type="InterPro" id="IPR011193">
    <property type="entry name" value="Orn/lys/arg_de-COase"/>
</dbReference>